<dbReference type="Proteomes" id="UP000235828">
    <property type="component" value="Chromosome B"/>
</dbReference>
<proteinExistence type="predicted"/>
<evidence type="ECO:0000256" key="1">
    <source>
        <dbReference type="SAM" id="Phobius"/>
    </source>
</evidence>
<reference evidence="2 3" key="1">
    <citation type="submission" date="2017-10" db="EMBL/GenBank/DDBJ databases">
        <authorList>
            <person name="Banno H."/>
            <person name="Chua N.-H."/>
        </authorList>
    </citation>
    <scope>NUCLEOTIDE SEQUENCE [LARGE SCALE GENOMIC DNA]</scope>
    <source>
        <strain evidence="2">Vibrio tapetis CECT4600</strain>
    </source>
</reference>
<dbReference type="KEGG" id="vta:B0672"/>
<keyword evidence="3" id="KW-1185">Reference proteome</keyword>
<keyword evidence="1" id="KW-0472">Membrane</keyword>
<feature type="transmembrane region" description="Helical" evidence="1">
    <location>
        <begin position="7"/>
        <end position="29"/>
    </location>
</feature>
<keyword evidence="1" id="KW-0812">Transmembrane</keyword>
<organism evidence="2 3">
    <name type="scientific">Vibrio tapetis subsp. tapetis</name>
    <dbReference type="NCBI Taxonomy" id="1671868"/>
    <lineage>
        <taxon>Bacteria</taxon>
        <taxon>Pseudomonadati</taxon>
        <taxon>Pseudomonadota</taxon>
        <taxon>Gammaproteobacteria</taxon>
        <taxon>Vibrionales</taxon>
        <taxon>Vibrionaceae</taxon>
        <taxon>Vibrio</taxon>
    </lineage>
</organism>
<evidence type="ECO:0000313" key="3">
    <source>
        <dbReference type="Proteomes" id="UP000235828"/>
    </source>
</evidence>
<gene>
    <name evidence="2" type="ORF">VTAP4600_B0672</name>
</gene>
<protein>
    <submittedName>
        <fullName evidence="2">Uncharacterized protein</fullName>
    </submittedName>
</protein>
<evidence type="ECO:0000313" key="2">
    <source>
        <dbReference type="EMBL" id="SON52283.1"/>
    </source>
</evidence>
<accession>A0A2N8ZK49</accession>
<dbReference type="EMBL" id="LT960612">
    <property type="protein sequence ID" value="SON52283.1"/>
    <property type="molecule type" value="Genomic_DNA"/>
</dbReference>
<sequence>MTSLRLIFVRLVNLWGIVTNLSIAIYTIIADFGMHAVFYHGTICDQPCIICKEKRRRSEREWWLLNRQLNGLM</sequence>
<keyword evidence="1" id="KW-1133">Transmembrane helix</keyword>
<dbReference type="AlphaFoldDB" id="A0A2N8ZK49"/>
<name>A0A2N8ZK49_9VIBR</name>